<evidence type="ECO:0000259" key="1">
    <source>
        <dbReference type="PROSITE" id="PS51094"/>
    </source>
</evidence>
<dbReference type="PANTHER" id="PTHR47738">
    <property type="entry name" value="PTS SYSTEM FRUCTOSE-LIKE EIIA COMPONENT-RELATED"/>
    <property type="match status" value="1"/>
</dbReference>
<name>A0ABY9WGQ9_9BACT</name>
<proteinExistence type="predicted"/>
<dbReference type="CDD" id="cd00211">
    <property type="entry name" value="PTS_IIA_fru"/>
    <property type="match status" value="1"/>
</dbReference>
<dbReference type="SUPFAM" id="SSF55804">
    <property type="entry name" value="Phoshotransferase/anion transport protein"/>
    <property type="match status" value="1"/>
</dbReference>
<dbReference type="InterPro" id="IPR002178">
    <property type="entry name" value="PTS_EIIA_type-2_dom"/>
</dbReference>
<dbReference type="InterPro" id="IPR016152">
    <property type="entry name" value="PTrfase/Anion_transptr"/>
</dbReference>
<dbReference type="InterPro" id="IPR051541">
    <property type="entry name" value="PTS_SugarTrans_NitroReg"/>
</dbReference>
<dbReference type="Proteomes" id="UP001611383">
    <property type="component" value="Chromosome"/>
</dbReference>
<evidence type="ECO:0000313" key="2">
    <source>
        <dbReference type="EMBL" id="WNG42991.1"/>
    </source>
</evidence>
<dbReference type="Gene3D" id="3.40.930.10">
    <property type="entry name" value="Mannitol-specific EII, Chain A"/>
    <property type="match status" value="1"/>
</dbReference>
<keyword evidence="3" id="KW-1185">Reference proteome</keyword>
<keyword evidence="2" id="KW-0762">Sugar transport</keyword>
<dbReference type="Pfam" id="PF00359">
    <property type="entry name" value="PTS_EIIA_2"/>
    <property type="match status" value="1"/>
</dbReference>
<feature type="domain" description="PTS EIIA type-2" evidence="1">
    <location>
        <begin position="41"/>
        <end position="184"/>
    </location>
</feature>
<evidence type="ECO:0000313" key="3">
    <source>
        <dbReference type="Proteomes" id="UP001611383"/>
    </source>
</evidence>
<accession>A0ABY9WGQ9</accession>
<dbReference type="PROSITE" id="PS51094">
    <property type="entry name" value="PTS_EIIA_TYPE_2"/>
    <property type="match status" value="1"/>
</dbReference>
<dbReference type="PANTHER" id="PTHR47738:SF2">
    <property type="entry name" value="PTS SYSTEM FRUCTOSE-LIKE EIIA COMPONENT"/>
    <property type="match status" value="1"/>
</dbReference>
<sequence length="205" mass="22148">MRLTSPSMCWRALDGGFSARAARASRRMACSPGRCEMRFTDYLSEDCICPDLRVQDKAGVLHELAGLLAARTKAPRQMLEEQLAARERISSTAIGEGVAIPHCRFDRLRQITACVAVDPEGVDFGARDGRPVRLFVTLASPTHAPGTHLSVLARIAALLRDARLRQALVEAGSPAAIRALLVQAEDAYLASQAPRHDVSQHASGP</sequence>
<reference evidence="2 3" key="1">
    <citation type="submission" date="2019-08" db="EMBL/GenBank/DDBJ databases">
        <title>Archangium and Cystobacter genomes.</title>
        <authorList>
            <person name="Chen I.-C.K."/>
            <person name="Wielgoss S."/>
        </authorList>
    </citation>
    <scope>NUCLEOTIDE SEQUENCE [LARGE SCALE GENOMIC DNA]</scope>
    <source>
        <strain evidence="2 3">Cbm 6</strain>
    </source>
</reference>
<organism evidence="2 3">
    <name type="scientific">Archangium minus</name>
    <dbReference type="NCBI Taxonomy" id="83450"/>
    <lineage>
        <taxon>Bacteria</taxon>
        <taxon>Pseudomonadati</taxon>
        <taxon>Myxococcota</taxon>
        <taxon>Myxococcia</taxon>
        <taxon>Myxococcales</taxon>
        <taxon>Cystobacterineae</taxon>
        <taxon>Archangiaceae</taxon>
        <taxon>Archangium</taxon>
    </lineage>
</organism>
<gene>
    <name evidence="2" type="ORF">F0U60_01940</name>
</gene>
<dbReference type="EMBL" id="CP043494">
    <property type="protein sequence ID" value="WNG42991.1"/>
    <property type="molecule type" value="Genomic_DNA"/>
</dbReference>
<keyword evidence="2" id="KW-0813">Transport</keyword>
<protein>
    <submittedName>
        <fullName evidence="2">PTS sugar transporter subunit IIA</fullName>
    </submittedName>
</protein>